<dbReference type="AlphaFoldDB" id="A0A5K7ZWE2"/>
<gene>
    <name evidence="1" type="ORF">DSCO28_50620</name>
</gene>
<sequence>MSFDIPEYTPAERIVSTSVHDAGFVIRREIDVDVLREAAQIEGAGLRRVSLIRAIESRIRKLERLEK</sequence>
<name>A0A5K7ZWE2_9BACT</name>
<protein>
    <submittedName>
        <fullName evidence="1">Uncharacterized protein</fullName>
    </submittedName>
</protein>
<accession>A0A5K7ZWE2</accession>
<dbReference type="KEGG" id="dov:DSCO28_50620"/>
<evidence type="ECO:0000313" key="1">
    <source>
        <dbReference type="EMBL" id="BBO84496.1"/>
    </source>
</evidence>
<organism evidence="1 2">
    <name type="scientific">Desulfosarcina ovata subsp. sediminis</name>
    <dbReference type="NCBI Taxonomy" id="885957"/>
    <lineage>
        <taxon>Bacteria</taxon>
        <taxon>Pseudomonadati</taxon>
        <taxon>Thermodesulfobacteriota</taxon>
        <taxon>Desulfobacteria</taxon>
        <taxon>Desulfobacterales</taxon>
        <taxon>Desulfosarcinaceae</taxon>
        <taxon>Desulfosarcina</taxon>
    </lineage>
</organism>
<reference evidence="1 2" key="1">
    <citation type="submission" date="2019-11" db="EMBL/GenBank/DDBJ databases">
        <title>Comparative genomics of hydrocarbon-degrading Desulfosarcina strains.</title>
        <authorList>
            <person name="Watanabe M."/>
            <person name="Kojima H."/>
            <person name="Fukui M."/>
        </authorList>
    </citation>
    <scope>NUCLEOTIDE SEQUENCE [LARGE SCALE GENOMIC DNA]</scope>
    <source>
        <strain evidence="1 2">28bB2T</strain>
    </source>
</reference>
<evidence type="ECO:0000313" key="2">
    <source>
        <dbReference type="Proteomes" id="UP000425960"/>
    </source>
</evidence>
<dbReference type="Proteomes" id="UP000425960">
    <property type="component" value="Chromosome"/>
</dbReference>
<proteinExistence type="predicted"/>
<dbReference type="EMBL" id="AP021876">
    <property type="protein sequence ID" value="BBO84496.1"/>
    <property type="molecule type" value="Genomic_DNA"/>
</dbReference>